<dbReference type="PANTHER" id="PTHR18034:SF3">
    <property type="entry name" value="PRE-MRNA-SPLICING FACTOR CWC22 HOMOLOG"/>
    <property type="match status" value="1"/>
</dbReference>
<proteinExistence type="predicted"/>
<dbReference type="InterPro" id="IPR012337">
    <property type="entry name" value="RNaseH-like_sf"/>
</dbReference>
<dbReference type="Gene3D" id="1.25.40.180">
    <property type="match status" value="1"/>
</dbReference>
<dbReference type="InterPro" id="IPR050781">
    <property type="entry name" value="CWC22_splicing_factor"/>
</dbReference>
<dbReference type="OrthoDB" id="1924287at2759"/>
<dbReference type="InterPro" id="IPR003890">
    <property type="entry name" value="MIF4G-like_typ-3"/>
</dbReference>
<dbReference type="SUPFAM" id="SSF53098">
    <property type="entry name" value="Ribonuclease H-like"/>
    <property type="match status" value="1"/>
</dbReference>
<dbReference type="PANTHER" id="PTHR18034">
    <property type="entry name" value="CELL CYCLE CONTROL PROTEIN CWF22-RELATED"/>
    <property type="match status" value="1"/>
</dbReference>
<keyword evidence="3" id="KW-1185">Reference proteome</keyword>
<feature type="domain" description="MIF4G" evidence="1">
    <location>
        <begin position="126"/>
        <end position="313"/>
    </location>
</feature>
<name>A0A2Z7DDK6_9LAMI</name>
<dbReference type="SMART" id="SM00543">
    <property type="entry name" value="MIF4G"/>
    <property type="match status" value="1"/>
</dbReference>
<dbReference type="GO" id="GO:0071013">
    <property type="term" value="C:catalytic step 2 spliceosome"/>
    <property type="evidence" value="ECO:0007669"/>
    <property type="project" value="TreeGrafter"/>
</dbReference>
<organism evidence="2 3">
    <name type="scientific">Dorcoceras hygrometricum</name>
    <dbReference type="NCBI Taxonomy" id="472368"/>
    <lineage>
        <taxon>Eukaryota</taxon>
        <taxon>Viridiplantae</taxon>
        <taxon>Streptophyta</taxon>
        <taxon>Embryophyta</taxon>
        <taxon>Tracheophyta</taxon>
        <taxon>Spermatophyta</taxon>
        <taxon>Magnoliopsida</taxon>
        <taxon>eudicotyledons</taxon>
        <taxon>Gunneridae</taxon>
        <taxon>Pentapetalae</taxon>
        <taxon>asterids</taxon>
        <taxon>lamiids</taxon>
        <taxon>Lamiales</taxon>
        <taxon>Gesneriaceae</taxon>
        <taxon>Didymocarpoideae</taxon>
        <taxon>Trichosporeae</taxon>
        <taxon>Loxocarpinae</taxon>
        <taxon>Dorcoceras</taxon>
    </lineage>
</organism>
<dbReference type="AlphaFoldDB" id="A0A2Z7DDK6"/>
<feature type="non-terminal residue" evidence="2">
    <location>
        <position position="1"/>
    </location>
</feature>
<evidence type="ECO:0000313" key="2">
    <source>
        <dbReference type="EMBL" id="KZV57969.1"/>
    </source>
</evidence>
<reference evidence="2 3" key="1">
    <citation type="journal article" date="2015" name="Proc. Natl. Acad. Sci. U.S.A.">
        <title>The resurrection genome of Boea hygrometrica: A blueprint for survival of dehydration.</title>
        <authorList>
            <person name="Xiao L."/>
            <person name="Yang G."/>
            <person name="Zhang L."/>
            <person name="Yang X."/>
            <person name="Zhao S."/>
            <person name="Ji Z."/>
            <person name="Zhou Q."/>
            <person name="Hu M."/>
            <person name="Wang Y."/>
            <person name="Chen M."/>
            <person name="Xu Y."/>
            <person name="Jin H."/>
            <person name="Xiao X."/>
            <person name="Hu G."/>
            <person name="Bao F."/>
            <person name="Hu Y."/>
            <person name="Wan P."/>
            <person name="Li L."/>
            <person name="Deng X."/>
            <person name="Kuang T."/>
            <person name="Xiang C."/>
            <person name="Zhu J.K."/>
            <person name="Oliver M.J."/>
            <person name="He Y."/>
        </authorList>
    </citation>
    <scope>NUCLEOTIDE SEQUENCE [LARGE SCALE GENOMIC DNA]</scope>
    <source>
        <strain evidence="3">cv. XS01</strain>
    </source>
</reference>
<gene>
    <name evidence="2" type="ORF">F511_12125</name>
</gene>
<dbReference type="Pfam" id="PF02854">
    <property type="entry name" value="MIF4G"/>
    <property type="match status" value="1"/>
</dbReference>
<sequence>QERFRELLILAIVRHDLPFQFVEYDAIRSIFTYLKPQVNHFTRNNAMADILMMHKNVCSKLAQEMRSCPGNICFTSDLWTSIATDGYICLTTHFIDSKWVLQKKVINFYKHQNVVEEKRIKWYAMKKRIKELVRNINISNIREIADEVSKEDLFEGRGLFCKAIMKSQMKSPKLTDVYAAFVAIINSSFPDVGFLLVKRVVLKLKQGYYKYDGRSNKKKLRLLSKLLAHLVNQSVVSAILAWDVFLFLMGNPNSDNVEVAVKFCIECGSTFQELLPDKFRTILDEFDRVSQVGEIERSVRFLISMLFKIQRDRFRDYPAMTDELNVVNIVDQQIHHVSMLHVLDSESSADDFVVDPYNFRDIEDSSEDDEVSSWKP</sequence>
<accession>A0A2Z7DDK6</accession>
<dbReference type="SUPFAM" id="SSF48371">
    <property type="entry name" value="ARM repeat"/>
    <property type="match status" value="1"/>
</dbReference>
<evidence type="ECO:0000313" key="3">
    <source>
        <dbReference type="Proteomes" id="UP000250235"/>
    </source>
</evidence>
<dbReference type="GO" id="GO:0003723">
    <property type="term" value="F:RNA binding"/>
    <property type="evidence" value="ECO:0007669"/>
    <property type="project" value="InterPro"/>
</dbReference>
<dbReference type="InterPro" id="IPR016024">
    <property type="entry name" value="ARM-type_fold"/>
</dbReference>
<dbReference type="GO" id="GO:0000398">
    <property type="term" value="P:mRNA splicing, via spliceosome"/>
    <property type="evidence" value="ECO:0007669"/>
    <property type="project" value="TreeGrafter"/>
</dbReference>
<dbReference type="Proteomes" id="UP000250235">
    <property type="component" value="Unassembled WGS sequence"/>
</dbReference>
<evidence type="ECO:0000259" key="1">
    <source>
        <dbReference type="SMART" id="SM00543"/>
    </source>
</evidence>
<protein>
    <recommendedName>
        <fullName evidence="1">MIF4G domain-containing protein</fullName>
    </recommendedName>
</protein>
<dbReference type="EMBL" id="KQ987224">
    <property type="protein sequence ID" value="KZV57969.1"/>
    <property type="molecule type" value="Genomic_DNA"/>
</dbReference>